<name>A0AAV5GIW4_9BASI</name>
<dbReference type="PANTHER" id="PTHR19856:SF0">
    <property type="entry name" value="WD REPEAT-CONTAINING PROTEIN 1"/>
    <property type="match status" value="1"/>
</dbReference>
<evidence type="ECO:0000313" key="6">
    <source>
        <dbReference type="Proteomes" id="UP001342314"/>
    </source>
</evidence>
<dbReference type="Proteomes" id="UP001342314">
    <property type="component" value="Unassembled WGS sequence"/>
</dbReference>
<dbReference type="PROSITE" id="PS00678">
    <property type="entry name" value="WD_REPEATS_1"/>
    <property type="match status" value="1"/>
</dbReference>
<feature type="repeat" description="WD" evidence="3">
    <location>
        <begin position="233"/>
        <end position="274"/>
    </location>
</feature>
<evidence type="ECO:0000256" key="1">
    <source>
        <dbReference type="ARBA" id="ARBA00022574"/>
    </source>
</evidence>
<dbReference type="SUPFAM" id="SSF50952">
    <property type="entry name" value="Soluble quinoprotein glucose dehydrogenase"/>
    <property type="match status" value="1"/>
</dbReference>
<dbReference type="Pfam" id="PF23749">
    <property type="entry name" value="DUF7165"/>
    <property type="match status" value="1"/>
</dbReference>
<keyword evidence="2" id="KW-0677">Repeat</keyword>
<protein>
    <recommendedName>
        <fullName evidence="4">DUF7165 domain-containing protein</fullName>
    </recommendedName>
</protein>
<dbReference type="GO" id="GO:0051015">
    <property type="term" value="F:actin filament binding"/>
    <property type="evidence" value="ECO:0007669"/>
    <property type="project" value="TreeGrafter"/>
</dbReference>
<dbReference type="GO" id="GO:0030042">
    <property type="term" value="P:actin filament depolymerization"/>
    <property type="evidence" value="ECO:0007669"/>
    <property type="project" value="TreeGrafter"/>
</dbReference>
<proteinExistence type="predicted"/>
<organism evidence="5 6">
    <name type="scientific">Rhodotorula paludigena</name>
    <dbReference type="NCBI Taxonomy" id="86838"/>
    <lineage>
        <taxon>Eukaryota</taxon>
        <taxon>Fungi</taxon>
        <taxon>Dikarya</taxon>
        <taxon>Basidiomycota</taxon>
        <taxon>Pucciniomycotina</taxon>
        <taxon>Microbotryomycetes</taxon>
        <taxon>Sporidiobolales</taxon>
        <taxon>Sporidiobolaceae</taxon>
        <taxon>Rhodotorula</taxon>
    </lineage>
</organism>
<keyword evidence="6" id="KW-1185">Reference proteome</keyword>
<evidence type="ECO:0000256" key="3">
    <source>
        <dbReference type="PROSITE-ProRule" id="PRU00221"/>
    </source>
</evidence>
<dbReference type="PANTHER" id="PTHR19856">
    <property type="entry name" value="WD-REPEATCONTAINING PROTEIN WDR1"/>
    <property type="match status" value="1"/>
</dbReference>
<dbReference type="Pfam" id="PF00400">
    <property type="entry name" value="WD40"/>
    <property type="match status" value="4"/>
</dbReference>
<keyword evidence="1 3" id="KW-0853">WD repeat</keyword>
<dbReference type="PROSITE" id="PS50082">
    <property type="entry name" value="WD_REPEATS_2"/>
    <property type="match status" value="3"/>
</dbReference>
<feature type="domain" description="DUF7165" evidence="4">
    <location>
        <begin position="390"/>
        <end position="565"/>
    </location>
</feature>
<dbReference type="PROSITE" id="PS50294">
    <property type="entry name" value="WD_REPEATS_REGION"/>
    <property type="match status" value="2"/>
</dbReference>
<dbReference type="InterPro" id="IPR011041">
    <property type="entry name" value="Quinoprot_gluc/sorb_DH_b-prop"/>
</dbReference>
<accession>A0AAV5GIW4</accession>
<reference evidence="5 6" key="1">
    <citation type="submission" date="2021-12" db="EMBL/GenBank/DDBJ databases">
        <title>High titer production of polyol ester of fatty acids by Rhodotorula paludigena BS15 towards product separation-free biomass refinery.</title>
        <authorList>
            <person name="Mano J."/>
            <person name="Ono H."/>
            <person name="Tanaka T."/>
            <person name="Naito K."/>
            <person name="Sushida H."/>
            <person name="Ike M."/>
            <person name="Tokuyasu K."/>
            <person name="Kitaoka M."/>
        </authorList>
    </citation>
    <scope>NUCLEOTIDE SEQUENCE [LARGE SCALE GENOMIC DNA]</scope>
    <source>
        <strain evidence="5 6">BS15</strain>
    </source>
</reference>
<dbReference type="InterPro" id="IPR015943">
    <property type="entry name" value="WD40/YVTN_repeat-like_dom_sf"/>
</dbReference>
<evidence type="ECO:0000259" key="4">
    <source>
        <dbReference type="Pfam" id="PF23749"/>
    </source>
</evidence>
<dbReference type="SUPFAM" id="SSF50998">
    <property type="entry name" value="Quinoprotein alcohol dehydrogenase-like"/>
    <property type="match status" value="1"/>
</dbReference>
<dbReference type="GO" id="GO:0030864">
    <property type="term" value="C:cortical actin cytoskeleton"/>
    <property type="evidence" value="ECO:0007669"/>
    <property type="project" value="TreeGrafter"/>
</dbReference>
<evidence type="ECO:0000256" key="2">
    <source>
        <dbReference type="ARBA" id="ARBA00022737"/>
    </source>
</evidence>
<dbReference type="CDD" id="cd00200">
    <property type="entry name" value="WD40"/>
    <property type="match status" value="1"/>
</dbReference>
<feature type="repeat" description="WD" evidence="3">
    <location>
        <begin position="546"/>
        <end position="580"/>
    </location>
</feature>
<dbReference type="InterPro" id="IPR019775">
    <property type="entry name" value="WD40_repeat_CS"/>
</dbReference>
<dbReference type="EMBL" id="BQKY01000004">
    <property type="protein sequence ID" value="GJN89002.1"/>
    <property type="molecule type" value="Genomic_DNA"/>
</dbReference>
<comment type="caution">
    <text evidence="5">The sequence shown here is derived from an EMBL/GenBank/DDBJ whole genome shotgun (WGS) entry which is preliminary data.</text>
</comment>
<dbReference type="AlphaFoldDB" id="A0AAV5GIW4"/>
<dbReference type="Gene3D" id="2.130.10.10">
    <property type="entry name" value="YVTN repeat-like/Quinoprotein amine dehydrogenase"/>
    <property type="match status" value="2"/>
</dbReference>
<gene>
    <name evidence="5" type="ORF">Rhopal_001973-T1</name>
</gene>
<dbReference type="InterPro" id="IPR055589">
    <property type="entry name" value="DUF7165"/>
</dbReference>
<sequence>MASKGSITQSSIIVPAPTTVRGQSTKLYATPDGSCIAYGAGRTAVIRPIAGEGETRLFGHAQNVTVVKPLSNFFAASGDVAGNVKVWDTTGNYSVKLESKPLAKINDIAVDGEGKRIIAVGEGRSGFGASFSLDTGSSIGEISGHSKVVNAVAMKANRPFRAVTGSDDFGVCVLNGVPFKYASMSRRHTRFVQSVAYSPDGSLFASAGSDGQVLLYDGSSGEEKGALVDGAAGAAHSKGVFAVSFSKDGKSIATSSADASVKLWEVESGKVVQTWKFEGDEVQSQQVGNTFAGDLLVSLSFSGNLTVLDPKSPTPLRTLYGHQNPVTALAVSAPNVDTFVSGDSSGRMLATKAETGEVAPVQGGGHAGLVVDVVQTQEGGFISAAYDDTVKALSKDEFSSASLPAGAQPKALASAAPSSSTLLLATSSAVQALSASSSSFSSLSTFKLPSSSSSAAPLSLAVSPSGSLAAVATDDSRVHLYSLADASSPQHTKTIELRANATALAFPPDEATKVLAVGLATGKVPLYSTESGETVQARWTDISARVTGLAFSSSGKHLVASSLDESVRVYSVEKPSSILSLKNLHRGGVNKVVWAGEDKLVSAGADGAIRMLDVKFA</sequence>
<dbReference type="SMART" id="SM00320">
    <property type="entry name" value="WD40"/>
    <property type="match status" value="8"/>
</dbReference>
<dbReference type="InterPro" id="IPR011047">
    <property type="entry name" value="Quinoprotein_ADH-like_sf"/>
</dbReference>
<feature type="repeat" description="WD" evidence="3">
    <location>
        <begin position="185"/>
        <end position="226"/>
    </location>
</feature>
<evidence type="ECO:0000313" key="5">
    <source>
        <dbReference type="EMBL" id="GJN89002.1"/>
    </source>
</evidence>
<dbReference type="InterPro" id="IPR001680">
    <property type="entry name" value="WD40_rpt"/>
</dbReference>